<dbReference type="Pfam" id="PF00144">
    <property type="entry name" value="Beta-lactamase"/>
    <property type="match status" value="1"/>
</dbReference>
<dbReference type="Proteomes" id="UP000664109">
    <property type="component" value="Unassembled WGS sequence"/>
</dbReference>
<evidence type="ECO:0000256" key="1">
    <source>
        <dbReference type="SAM" id="MobiDB-lite"/>
    </source>
</evidence>
<sequence length="419" mass="43974">MNVRTAVAVSLAAGLVTGMSVLPAAAHSPVSALPVAATAQQQSGRVLPSPGTDALSAPSAPSAPLARSAPDVDALRAAVGSVRDPAASGATAALVRVGGDSRWHGSGGVHDLRSGRPADPGARFRAGSVTKVFTAAAVLQLASEGAVDLDRPVRAYLPDLIPAAYGGVTVRQLLDHTSGIPAPDFPGSTVEDWYENRFALHDARAMVRSATSKEREFAPGARQHYLNIGYTIAGLLIERVTGDTYEERIAERILRPLGLRDTYLPGRSPRIQGPHNRGYQIFGLPDGSTELRDVSVWGATDGWAAGDIISTTADLERFTRALFGGRVVRGPLLEEMFTLPRLAEGTASYSVGLTHWRLGGRDVWGKTGGRWGYNAGMGGTRDLTTTLVYSVNSTDAKGQDRSAVVMGLITGTFGAPDEG</sequence>
<feature type="compositionally biased region" description="Low complexity" evidence="1">
    <location>
        <begin position="54"/>
        <end position="68"/>
    </location>
</feature>
<dbReference type="RefSeq" id="WP_205373261.1">
    <property type="nucleotide sequence ID" value="NZ_JAFEJA010000001.1"/>
</dbReference>
<name>A0ABS2UPR7_9ACTN</name>
<dbReference type="InterPro" id="IPR001466">
    <property type="entry name" value="Beta-lactam-related"/>
</dbReference>
<feature type="region of interest" description="Disordered" evidence="1">
    <location>
        <begin position="42"/>
        <end position="68"/>
    </location>
</feature>
<keyword evidence="5" id="KW-1185">Reference proteome</keyword>
<evidence type="ECO:0000259" key="3">
    <source>
        <dbReference type="Pfam" id="PF00144"/>
    </source>
</evidence>
<dbReference type="PANTHER" id="PTHR46825:SF7">
    <property type="entry name" value="D-ALANYL-D-ALANINE CARBOXYPEPTIDASE"/>
    <property type="match status" value="1"/>
</dbReference>
<evidence type="ECO:0000313" key="5">
    <source>
        <dbReference type="Proteomes" id="UP000664109"/>
    </source>
</evidence>
<dbReference type="GO" id="GO:0016787">
    <property type="term" value="F:hydrolase activity"/>
    <property type="evidence" value="ECO:0007669"/>
    <property type="project" value="UniProtKB-KW"/>
</dbReference>
<dbReference type="SUPFAM" id="SSF56601">
    <property type="entry name" value="beta-lactamase/transpeptidase-like"/>
    <property type="match status" value="1"/>
</dbReference>
<dbReference type="Gene3D" id="3.40.710.10">
    <property type="entry name" value="DD-peptidase/beta-lactamase superfamily"/>
    <property type="match status" value="1"/>
</dbReference>
<comment type="caution">
    <text evidence="4">The sequence shown here is derived from an EMBL/GenBank/DDBJ whole genome shotgun (WGS) entry which is preliminary data.</text>
</comment>
<proteinExistence type="predicted"/>
<gene>
    <name evidence="4" type="ORF">JE024_10070</name>
</gene>
<feature type="signal peptide" evidence="2">
    <location>
        <begin position="1"/>
        <end position="26"/>
    </location>
</feature>
<evidence type="ECO:0000256" key="2">
    <source>
        <dbReference type="SAM" id="SignalP"/>
    </source>
</evidence>
<protein>
    <submittedName>
        <fullName evidence="4">Serine hydrolase</fullName>
    </submittedName>
</protein>
<reference evidence="4 5" key="1">
    <citation type="journal article" date="2016" name="Arch. Microbiol.">
        <title>Streptomyces zhihengii sp. nov., isolated from rhizospheric soil of Psammosilene tunicoides.</title>
        <authorList>
            <person name="Huang M.J."/>
            <person name="Fei J.J."/>
            <person name="Salam N."/>
            <person name="Kim C.J."/>
            <person name="Hozzein W.N."/>
            <person name="Xiao M."/>
            <person name="Huang H.Q."/>
            <person name="Li W.J."/>
        </authorList>
    </citation>
    <scope>NUCLEOTIDE SEQUENCE [LARGE SCALE GENOMIC DNA]</scope>
    <source>
        <strain evidence="4 5">YIM T102</strain>
    </source>
</reference>
<keyword evidence="4" id="KW-0378">Hydrolase</keyword>
<dbReference type="InterPro" id="IPR012338">
    <property type="entry name" value="Beta-lactam/transpept-like"/>
</dbReference>
<dbReference type="PANTHER" id="PTHR46825">
    <property type="entry name" value="D-ALANYL-D-ALANINE-CARBOXYPEPTIDASE/ENDOPEPTIDASE AMPH"/>
    <property type="match status" value="1"/>
</dbReference>
<feature type="chain" id="PRO_5047250806" evidence="2">
    <location>
        <begin position="27"/>
        <end position="419"/>
    </location>
</feature>
<keyword evidence="2" id="KW-0732">Signal</keyword>
<dbReference type="EMBL" id="JAFEJA010000001">
    <property type="protein sequence ID" value="MBM9619068.1"/>
    <property type="molecule type" value="Genomic_DNA"/>
</dbReference>
<dbReference type="InterPro" id="IPR050491">
    <property type="entry name" value="AmpC-like"/>
</dbReference>
<feature type="domain" description="Beta-lactamase-related" evidence="3">
    <location>
        <begin position="91"/>
        <end position="396"/>
    </location>
</feature>
<evidence type="ECO:0000313" key="4">
    <source>
        <dbReference type="EMBL" id="MBM9619068.1"/>
    </source>
</evidence>
<accession>A0ABS2UPR7</accession>
<organism evidence="4 5">
    <name type="scientific">Streptomyces zhihengii</name>
    <dbReference type="NCBI Taxonomy" id="1818004"/>
    <lineage>
        <taxon>Bacteria</taxon>
        <taxon>Bacillati</taxon>
        <taxon>Actinomycetota</taxon>
        <taxon>Actinomycetes</taxon>
        <taxon>Kitasatosporales</taxon>
        <taxon>Streptomycetaceae</taxon>
        <taxon>Streptomyces</taxon>
    </lineage>
</organism>